<comment type="caution">
    <text evidence="2">The sequence shown here is derived from an EMBL/GenBank/DDBJ whole genome shotgun (WGS) entry which is preliminary data.</text>
</comment>
<reference evidence="2 3" key="1">
    <citation type="submission" date="2017-06" db="EMBL/GenBank/DDBJ databases">
        <title>Comparative genomic analysis of Ambrosia Fusariam Clade fungi.</title>
        <authorList>
            <person name="Stajich J.E."/>
            <person name="Carrillo J."/>
            <person name="Kijimoto T."/>
            <person name="Eskalen A."/>
            <person name="O'Donnell K."/>
            <person name="Kasson M."/>
        </authorList>
    </citation>
    <scope>NUCLEOTIDE SEQUENCE [LARGE SCALE GENOMIC DNA]</scope>
    <source>
        <strain evidence="2 3">NRRL62579</strain>
    </source>
</reference>
<gene>
    <name evidence="2" type="ORF">CEP52_005120</name>
</gene>
<keyword evidence="3" id="KW-1185">Reference proteome</keyword>
<dbReference type="AlphaFoldDB" id="A0A428TZX8"/>
<organism evidence="2 3">
    <name type="scientific">Fusarium oligoseptatum</name>
    <dbReference type="NCBI Taxonomy" id="2604345"/>
    <lineage>
        <taxon>Eukaryota</taxon>
        <taxon>Fungi</taxon>
        <taxon>Dikarya</taxon>
        <taxon>Ascomycota</taxon>
        <taxon>Pezizomycotina</taxon>
        <taxon>Sordariomycetes</taxon>
        <taxon>Hypocreomycetidae</taxon>
        <taxon>Hypocreales</taxon>
        <taxon>Nectriaceae</taxon>
        <taxon>Fusarium</taxon>
        <taxon>Fusarium solani species complex</taxon>
    </lineage>
</organism>
<dbReference type="Proteomes" id="UP000287144">
    <property type="component" value="Unassembled WGS sequence"/>
</dbReference>
<proteinExistence type="predicted"/>
<evidence type="ECO:0000313" key="3">
    <source>
        <dbReference type="Proteomes" id="UP000287144"/>
    </source>
</evidence>
<feature type="region of interest" description="Disordered" evidence="1">
    <location>
        <begin position="1"/>
        <end position="33"/>
    </location>
</feature>
<feature type="compositionally biased region" description="Low complexity" evidence="1">
    <location>
        <begin position="16"/>
        <end position="32"/>
    </location>
</feature>
<sequence>MADELIQSPESPPDYAPGSVSGAGAAGSTSSGRMGVGRARFLYLDLASQLEATQYYCRLNVHSLEATVTRTAPAPVSGKVLLEPNPTGGRYKVRACCILLSSISKSERGPCVS</sequence>
<accession>A0A428TZX8</accession>
<protein>
    <submittedName>
        <fullName evidence="2">Uncharacterized protein</fullName>
    </submittedName>
</protein>
<evidence type="ECO:0000313" key="2">
    <source>
        <dbReference type="EMBL" id="RSM07558.1"/>
    </source>
</evidence>
<name>A0A428TZX8_9HYPO</name>
<dbReference type="EMBL" id="NKCK01000039">
    <property type="protein sequence ID" value="RSM07558.1"/>
    <property type="molecule type" value="Genomic_DNA"/>
</dbReference>
<evidence type="ECO:0000256" key="1">
    <source>
        <dbReference type="SAM" id="MobiDB-lite"/>
    </source>
</evidence>